<dbReference type="EC" id="2.4.-.-" evidence="4"/>
<dbReference type="PANTHER" id="PTHR12526:SF636">
    <property type="entry name" value="BLL3647 PROTEIN"/>
    <property type="match status" value="1"/>
</dbReference>
<dbReference type="EMBL" id="CP036432">
    <property type="protein sequence ID" value="QDV82969.1"/>
    <property type="molecule type" value="Genomic_DNA"/>
</dbReference>
<dbReference type="Pfam" id="PF13439">
    <property type="entry name" value="Glyco_transf_4"/>
    <property type="match status" value="1"/>
</dbReference>
<evidence type="ECO:0000256" key="1">
    <source>
        <dbReference type="SAM" id="MobiDB-lite"/>
    </source>
</evidence>
<dbReference type="Proteomes" id="UP000318081">
    <property type="component" value="Chromosome"/>
</dbReference>
<keyword evidence="4" id="KW-0328">Glycosyltransferase</keyword>
<evidence type="ECO:0000259" key="2">
    <source>
        <dbReference type="Pfam" id="PF00534"/>
    </source>
</evidence>
<dbReference type="Gene3D" id="3.40.50.2000">
    <property type="entry name" value="Glycogen Phosphorylase B"/>
    <property type="match status" value="2"/>
</dbReference>
<protein>
    <submittedName>
        <fullName evidence="4">Glycosyltransferase EpsF</fullName>
        <ecNumber evidence="4">2.4.-.-</ecNumber>
    </submittedName>
</protein>
<evidence type="ECO:0000313" key="5">
    <source>
        <dbReference type="Proteomes" id="UP000318081"/>
    </source>
</evidence>
<accession>A0ABX5XM33</accession>
<gene>
    <name evidence="4" type="primary">epsF_4</name>
    <name evidence="4" type="ORF">TBK1r_19020</name>
</gene>
<keyword evidence="5" id="KW-1185">Reference proteome</keyword>
<dbReference type="SUPFAM" id="SSF53756">
    <property type="entry name" value="UDP-Glycosyltransferase/glycogen phosphorylase"/>
    <property type="match status" value="1"/>
</dbReference>
<evidence type="ECO:0000259" key="3">
    <source>
        <dbReference type="Pfam" id="PF13439"/>
    </source>
</evidence>
<evidence type="ECO:0000313" key="4">
    <source>
        <dbReference type="EMBL" id="QDV82969.1"/>
    </source>
</evidence>
<dbReference type="CDD" id="cd03808">
    <property type="entry name" value="GT4_CapM-like"/>
    <property type="match status" value="1"/>
</dbReference>
<dbReference type="InterPro" id="IPR001296">
    <property type="entry name" value="Glyco_trans_1"/>
</dbReference>
<dbReference type="RefSeq" id="WP_145209143.1">
    <property type="nucleotide sequence ID" value="NZ_CP036432.1"/>
</dbReference>
<dbReference type="GO" id="GO:0016757">
    <property type="term" value="F:glycosyltransferase activity"/>
    <property type="evidence" value="ECO:0007669"/>
    <property type="project" value="UniProtKB-KW"/>
</dbReference>
<name>A0ABX5XM33_9BACT</name>
<feature type="domain" description="Glycosyl transferase family 1" evidence="2">
    <location>
        <begin position="230"/>
        <end position="387"/>
    </location>
</feature>
<dbReference type="InterPro" id="IPR028098">
    <property type="entry name" value="Glyco_trans_4-like_N"/>
</dbReference>
<dbReference type="PANTHER" id="PTHR12526">
    <property type="entry name" value="GLYCOSYLTRANSFERASE"/>
    <property type="match status" value="1"/>
</dbReference>
<dbReference type="Pfam" id="PF00534">
    <property type="entry name" value="Glycos_transf_1"/>
    <property type="match status" value="1"/>
</dbReference>
<feature type="domain" description="Glycosyltransferase subfamily 4-like N-terminal" evidence="3">
    <location>
        <begin position="59"/>
        <end position="216"/>
    </location>
</feature>
<feature type="region of interest" description="Disordered" evidence="1">
    <location>
        <begin position="1"/>
        <end position="37"/>
    </location>
</feature>
<sequence length="413" mass="44488">MQAGNLGRSSSTGPLPTTPIVIHPQASGPAEQDSSLVGGRAATSSVRVLHIVNGEHFAGAERVQSHLGRCLPGFAVDADFACVKPGKFAKTLVEHGGAWGRCFRADMKNRLDVRAAWRVRRLVRENGYDLLHAHTPRTAMIASLASRLTGLPWVYHVHSPTARDSSKPLTNHANAAVEKLSLRGCSHLITVSESLRLDCIRRGCHEEDVTVVHNGVPAICPPRSATPVVGGRWVLGMVALMRPRKGLEIALEAIAKLRDQHDVRLRIIGPFETDAYKESIEDLIAKLQITGLVERVGFTRNVPGELAKLDAMVLPSLYGEGLPMVVLESMAAGLPVIATRVEGTPEALTDGAQGLLAEPGDAESLAEKIEELISGVHDWQQMSAAAIERHAEDFSDVAMASRTADVYRKVLGL</sequence>
<organism evidence="4 5">
    <name type="scientific">Stieleria magnilauensis</name>
    <dbReference type="NCBI Taxonomy" id="2527963"/>
    <lineage>
        <taxon>Bacteria</taxon>
        <taxon>Pseudomonadati</taxon>
        <taxon>Planctomycetota</taxon>
        <taxon>Planctomycetia</taxon>
        <taxon>Pirellulales</taxon>
        <taxon>Pirellulaceae</taxon>
        <taxon>Stieleria</taxon>
    </lineage>
</organism>
<reference evidence="4 5" key="1">
    <citation type="submission" date="2019-02" db="EMBL/GenBank/DDBJ databases">
        <title>Deep-cultivation of Planctomycetes and their phenomic and genomic characterization uncovers novel biology.</title>
        <authorList>
            <person name="Wiegand S."/>
            <person name="Jogler M."/>
            <person name="Boedeker C."/>
            <person name="Pinto D."/>
            <person name="Vollmers J."/>
            <person name="Rivas-Marin E."/>
            <person name="Kohn T."/>
            <person name="Peeters S.H."/>
            <person name="Heuer A."/>
            <person name="Rast P."/>
            <person name="Oberbeckmann S."/>
            <person name="Bunk B."/>
            <person name="Jeske O."/>
            <person name="Meyerdierks A."/>
            <person name="Storesund J.E."/>
            <person name="Kallscheuer N."/>
            <person name="Luecker S."/>
            <person name="Lage O.M."/>
            <person name="Pohl T."/>
            <person name="Merkel B.J."/>
            <person name="Hornburger P."/>
            <person name="Mueller R.-W."/>
            <person name="Bruemmer F."/>
            <person name="Labrenz M."/>
            <person name="Spormann A.M."/>
            <person name="Op den Camp H."/>
            <person name="Overmann J."/>
            <person name="Amann R."/>
            <person name="Jetten M.S.M."/>
            <person name="Mascher T."/>
            <person name="Medema M.H."/>
            <person name="Devos D.P."/>
            <person name="Kaster A.-K."/>
            <person name="Ovreas L."/>
            <person name="Rohde M."/>
            <person name="Galperin M.Y."/>
            <person name="Jogler C."/>
        </authorList>
    </citation>
    <scope>NUCLEOTIDE SEQUENCE [LARGE SCALE GENOMIC DNA]</scope>
    <source>
        <strain evidence="4 5">TBK1r</strain>
    </source>
</reference>
<keyword evidence="4" id="KW-0808">Transferase</keyword>
<proteinExistence type="predicted"/>